<dbReference type="Pfam" id="PF01302">
    <property type="entry name" value="CAP_GLY"/>
    <property type="match status" value="1"/>
</dbReference>
<feature type="compositionally biased region" description="Basic and acidic residues" evidence="2">
    <location>
        <begin position="102"/>
        <end position="118"/>
    </location>
</feature>
<feature type="region of interest" description="Disordered" evidence="2">
    <location>
        <begin position="438"/>
        <end position="787"/>
    </location>
</feature>
<protein>
    <recommendedName>
        <fullName evidence="3">CAP-Gly domain-containing protein</fullName>
    </recommendedName>
</protein>
<dbReference type="Gene3D" id="2.30.30.190">
    <property type="entry name" value="CAP Gly-rich-like domain"/>
    <property type="match status" value="1"/>
</dbReference>
<proteinExistence type="predicted"/>
<feature type="region of interest" description="Disordered" evidence="2">
    <location>
        <begin position="2348"/>
        <end position="2374"/>
    </location>
</feature>
<feature type="compositionally biased region" description="Polar residues" evidence="2">
    <location>
        <begin position="980"/>
        <end position="996"/>
    </location>
</feature>
<feature type="compositionally biased region" description="Basic and acidic residues" evidence="2">
    <location>
        <begin position="333"/>
        <end position="342"/>
    </location>
</feature>
<feature type="coiled-coil region" evidence="1">
    <location>
        <begin position="1290"/>
        <end position="1317"/>
    </location>
</feature>
<feature type="compositionally biased region" description="Polar residues" evidence="2">
    <location>
        <begin position="2294"/>
        <end position="2313"/>
    </location>
</feature>
<feature type="compositionally biased region" description="Polar residues" evidence="2">
    <location>
        <begin position="1880"/>
        <end position="1894"/>
    </location>
</feature>
<feature type="region of interest" description="Disordered" evidence="2">
    <location>
        <begin position="2558"/>
        <end position="2585"/>
    </location>
</feature>
<feature type="compositionally biased region" description="Basic and acidic residues" evidence="2">
    <location>
        <begin position="606"/>
        <end position="615"/>
    </location>
</feature>
<dbReference type="InterPro" id="IPR028750">
    <property type="entry name" value="CEP350/CC187"/>
</dbReference>
<feature type="compositionally biased region" description="Polar residues" evidence="2">
    <location>
        <begin position="1171"/>
        <end position="1183"/>
    </location>
</feature>
<feature type="compositionally biased region" description="Polar residues" evidence="2">
    <location>
        <begin position="1061"/>
        <end position="1077"/>
    </location>
</feature>
<feature type="compositionally biased region" description="Basic and acidic residues" evidence="2">
    <location>
        <begin position="1867"/>
        <end position="1876"/>
    </location>
</feature>
<feature type="compositionally biased region" description="Basic and acidic residues" evidence="2">
    <location>
        <begin position="2009"/>
        <end position="2019"/>
    </location>
</feature>
<feature type="compositionally biased region" description="Basic and acidic residues" evidence="2">
    <location>
        <begin position="502"/>
        <end position="512"/>
    </location>
</feature>
<dbReference type="SUPFAM" id="SSF74924">
    <property type="entry name" value="Cap-Gly domain"/>
    <property type="match status" value="1"/>
</dbReference>
<feature type="compositionally biased region" description="Basic and acidic residues" evidence="2">
    <location>
        <begin position="624"/>
        <end position="651"/>
    </location>
</feature>
<dbReference type="InterPro" id="IPR036859">
    <property type="entry name" value="CAP-Gly_dom_sf"/>
</dbReference>
<feature type="compositionally biased region" description="Basic and acidic residues" evidence="2">
    <location>
        <begin position="1906"/>
        <end position="1919"/>
    </location>
</feature>
<feature type="region of interest" description="Disordered" evidence="2">
    <location>
        <begin position="1346"/>
        <end position="1462"/>
    </location>
</feature>
<feature type="compositionally biased region" description="Low complexity" evidence="2">
    <location>
        <begin position="1402"/>
        <end position="1415"/>
    </location>
</feature>
<feature type="compositionally biased region" description="Basic and acidic residues" evidence="2">
    <location>
        <begin position="1194"/>
        <end position="1209"/>
    </location>
</feature>
<evidence type="ECO:0000256" key="1">
    <source>
        <dbReference type="SAM" id="Coils"/>
    </source>
</evidence>
<sequence>MARAWNGIEKARSELRKIEHRLGDFERGRLGPQLNETGEASITDYTAALQHPTSDVNQTYDIADQSDTFASGAVVDNYGRSAYMRSRTQGRGPGKLRRLDHKHIADDRGSNQTRDSRNLDGTTKPAKQNDIAVRDKNMDSNTNAGIINGSGTKRVEPSNQRDIHNGNNIDLQLGAIGGARNISLSPSVAQSTLTDSRDIRETDIRFLNNNLTHPPQDSDVRWQHNYGPRLTHVSVTVPGSTKTTTTSTRYATSETAHNAISTMPKESRQRILDLIASQRDADRRRTADNSTESFSDSETAITKKFKGSIKNIDEDGLAKLKEKIRQQQLNKASPRERKEELRGAVGGAARGDEVPPGHLLHDEYDEIIPRSQDVIENVERQPLVRKVAAGPPAPSFKGFSETEVKYRFADRPVLKNDSRRKEKKRQLSVKLQEKRLEHDGWSKEEEDHADKQRKPMTRVIAPTRKHAAKQKKDIITTSSWRAGQEVINRELGPSRVKKGSSRPRDSAPRETDSGNEGYDAEEERPEAIGEEQKAFSGIPSATTMELEHHKALSEEARKVYSDLHLDPEERIAKHEEDREQKRNYAKKRKVSKSSEPEKQQPMAKQRHYDPEEVKKYIQKKKAERLKIEREEKQQKKLADEMRKRQLEELYSKQKLTSAQPVQHQHPNRPEKRSQEEKLKPKLDYNEFLTKIKFGDLPRHQLTTDRGKDLSGNESDKENKARRKLETSQDEQEMDISSSSSTLTGDESVSEVVPTAAVNHKEPRTQVELNTNSSSVQSGKSGDTTSSNLKTIHGLTFNMDGVMSKFTRVLHEKLNEEPPGIARNSRVAADYNEEEDNLGLPRTKADRIRAIKETAATLQNRLQAETKKIQNLTEFSTSERSGPSRHIGEVGPVDSFTRTLNAFQNQTVPSSFLSKEQRGTGQKKPEDIGEESTITESSTFSEITITDESENDSVGGSPTRKIGTGLKERDFHGARGVNPSVKPSMTELSIPRPSQTHHPQHSMDKPKPDPYNVFNIYARHQNKVSLGQEPQHGSRSPVHSHAVAERIQVEQIGSLQKAVPSTGRTNTRASHSNRLDSQISKRSESPLSGPTSQISTHVSVTSRSERQRSLSPVDKTKSRQTSVGTKVILDRTRESDEDTLEGESCDQTFESDSEEKVSAVKTKSASVKLPQSHKSLPSHSVAPNSSTSIEEESELKEKLSSRKHSFKDESESFNQDPPRYSPNALEQRFFAELNQLESMETSMRQLTNVERTRAISMAQQETVSLAQMLKARQLNHERDMRDLSTRAHHEAYAATRQLEEARQRAAEISAKIREEGSTAFHEPTRKLIEKQTETAKYLVEARAFNIPESGKKMDRPSEKPLSSSTPRQNNSERTGIKQPESARTTSGKTTTQTSYSKDTFTGTPKSTRTKSSSSKSSPERRKTEPENGASIATATGAEGQDDSRSDSIKEDISQESADDYSVNFDETLTEDEIEERSFRVILPSESHRKKAKHHLSDNESVTSNEGSSRFDDLFHSEESFEKFTEDMVKQFMKEEELRAQHQFAVLRLREKALVEKTKAELAWLDQQKERLRNKGADDQYPNIVKKQRGLKMKLQEQQAELKRLRDANEARWRERQRILLQQGEKARQKKAMQNDAEVEPHAAGRLARPSEVHTEAEVSSIDENSDAEKRKTYKSDSEIYTDQKGGKKSKAEAKNVEKYKKIHLDEKYLTAREQKLLDRRRNAEELLKWKHMLDEEEEHIFKLEKKALKIWDSKNEQAQSEKEKEKKDVKMPNKKDIKGISEKEVSAAQDTTIISEVMTTAKDSSHQSASIRESPDVVTVSGSESSPDERRKITAKDESSRSKTHGRSGSESSIAEEIQSQSSMEDVTSGKERKLNDSSDDTYGNETFEQESATVTKEKSKKSPRSPLDKLRGLKFRELSSPRSPFSSKGRNSESESEDSISHTETQSDMSDFEGRVLALNEELRKRKKEADRLKSERKRKRKETMKSKEESLKKQIEAYDNQISQLKAELQKEMEHEPVKTSVRPQIKQPKVSPPKSLKKQGDATPKPQGDTAPKQQGDTTSKLKKDLKGSRSDADSTHSSAPVIKEKDKDQKIISPQTHPSPTSSRVQLDKISEASESPATWSDKSETSSVKSRVRSQEGTSVLQHEEKTDEIPEMIEQVEVSDTEEKSYPGISISLNKPEEDLYDVTYTPDFTEEPVTGSVAPQERQTFSEKILPSEALENKLPLSARTVTDQITENISEYMFEQQSEDERFGQTFDLNKTGYDMDEDSFIKEDRNEDSSESEPRSSRSVSQPDSRPSSGRSESMQSQYSIESERQELSTPMIKPTDSEMKSGFINQLHDIDNLLGSPLEDKFDEDLTPRASPRSTDEDRERFSNFDALEEFQIGDRVMVTGPHRTRKPGTLLFKGHVNFAPGIWAGVELDEPDGQHDGMQDRKRYFNCRPKHGLIVPGDDVTEVPLEMTPEVIQNLRASVESAAGSEMSDSELNQMISEADQNVQLFELEMEKEQFHRQDKRTSPVKDKDMARKEELADRITDKLLESVIKEDLSAIGEIKSKQAKMKKIPPEVPPKPKMKPQVNKSGEVMNGNIEETLLDDPKARKADAAANRVVKNLLNDAISHMLTIKSKRVLRETEEFKERETEEVQERETEEVRESGYADEELVQSPEELEHVLGKEDKAPHTPPRPGSPVPGSQPSVMNNEGMTPDDSGTFEDEHQFFDDDMWPVKAPPPYPGTEASPDVRGEISQSELRRLTDEVFYAVPHKNEEVSKIVSSAVDIFWNQRRCGEPLEGLEPPDSFFSKEEEDGQDFISNSQRVYKKLLFDLTGEIIQDIYKEDDIESTPPWHKAKRKQSKYCKISSPPTTVNILKSIVQEAIINTLGLNGTSKGDKGKWGIRKKKDHVDSILVQELREEEPQWVNYDDDEHAVKMQLTETIFESLLMDTVQTINKIYRRRQFLAAQQEAK</sequence>
<feature type="compositionally biased region" description="Basic and acidic residues" evidence="2">
    <location>
        <begin position="692"/>
        <end position="726"/>
    </location>
</feature>
<dbReference type="PROSITE" id="PS50245">
    <property type="entry name" value="CAP_GLY_2"/>
    <property type="match status" value="1"/>
</dbReference>
<feature type="compositionally biased region" description="Basic and acidic residues" evidence="2">
    <location>
        <begin position="2271"/>
        <end position="2288"/>
    </location>
</feature>
<feature type="compositionally biased region" description="Basic and acidic residues" evidence="2">
    <location>
        <begin position="1665"/>
        <end position="1676"/>
    </location>
</feature>
<feature type="region of interest" description="Disordered" evidence="2">
    <location>
        <begin position="1753"/>
        <end position="2156"/>
    </location>
</feature>
<feature type="compositionally biased region" description="Polar residues" evidence="2">
    <location>
        <begin position="1497"/>
        <end position="1506"/>
    </location>
</feature>
<feature type="compositionally biased region" description="Basic and acidic residues" evidence="2">
    <location>
        <begin position="914"/>
        <end position="926"/>
    </location>
</feature>
<feature type="compositionally biased region" description="Polar residues" evidence="2">
    <location>
        <begin position="766"/>
        <end position="787"/>
    </location>
</feature>
<dbReference type="Proteomes" id="UP001634394">
    <property type="component" value="Unassembled WGS sequence"/>
</dbReference>
<feature type="region of interest" description="Disordered" evidence="2">
    <location>
        <begin position="278"/>
        <end position="298"/>
    </location>
</feature>
<feature type="region of interest" description="Disordered" evidence="2">
    <location>
        <begin position="85"/>
        <end position="166"/>
    </location>
</feature>
<dbReference type="EMBL" id="JBJQND010000007">
    <property type="protein sequence ID" value="KAL3871912.1"/>
    <property type="molecule type" value="Genomic_DNA"/>
</dbReference>
<evidence type="ECO:0000313" key="5">
    <source>
        <dbReference type="Proteomes" id="UP001634394"/>
    </source>
</evidence>
<feature type="compositionally biased region" description="Polar residues" evidence="2">
    <location>
        <begin position="139"/>
        <end position="152"/>
    </location>
</feature>
<feature type="compositionally biased region" description="Basic and acidic residues" evidence="2">
    <location>
        <begin position="1348"/>
        <end position="1357"/>
    </location>
</feature>
<feature type="domain" description="CAP-Gly" evidence="3">
    <location>
        <begin position="2408"/>
        <end position="2450"/>
    </location>
</feature>
<dbReference type="InterPro" id="IPR025486">
    <property type="entry name" value="DUF4378"/>
</dbReference>
<evidence type="ECO:0000313" key="4">
    <source>
        <dbReference type="EMBL" id="KAL3871912.1"/>
    </source>
</evidence>
<feature type="region of interest" description="Disordered" evidence="2">
    <location>
        <begin position="2245"/>
        <end position="2330"/>
    </location>
</feature>
<feature type="compositionally biased region" description="Basic and acidic residues" evidence="2">
    <location>
        <begin position="2667"/>
        <end position="2679"/>
    </location>
</feature>
<feature type="coiled-coil region" evidence="1">
    <location>
        <begin position="1553"/>
        <end position="1610"/>
    </location>
</feature>
<feature type="compositionally biased region" description="Polar residues" evidence="2">
    <location>
        <begin position="1084"/>
        <end position="1101"/>
    </location>
</feature>
<feature type="compositionally biased region" description="Basic and acidic residues" evidence="2">
    <location>
        <begin position="438"/>
        <end position="453"/>
    </location>
</feature>
<gene>
    <name evidence="4" type="ORF">ACJMK2_039884</name>
</gene>
<feature type="compositionally biased region" description="Basic and acidic residues" evidence="2">
    <location>
        <begin position="2062"/>
        <end position="2077"/>
    </location>
</feature>
<feature type="compositionally biased region" description="Polar residues" evidence="2">
    <location>
        <begin position="2095"/>
        <end position="2108"/>
    </location>
</feature>
<feature type="compositionally biased region" description="Basic and acidic residues" evidence="2">
    <location>
        <begin position="153"/>
        <end position="164"/>
    </location>
</feature>
<feature type="compositionally biased region" description="Basic and acidic residues" evidence="2">
    <location>
        <begin position="350"/>
        <end position="359"/>
    </location>
</feature>
<feature type="region of interest" description="Disordered" evidence="2">
    <location>
        <begin position="1486"/>
        <end position="1509"/>
    </location>
</feature>
<name>A0ABD3WGS4_SINWO</name>
<dbReference type="PANTHER" id="PTHR13958:SF3">
    <property type="entry name" value="CAP-GLY DOMAIN-CONTAINING PROTEIN-RELATED"/>
    <property type="match status" value="1"/>
</dbReference>
<organism evidence="4 5">
    <name type="scientific">Sinanodonta woodiana</name>
    <name type="common">Chinese pond mussel</name>
    <name type="synonym">Anodonta woodiana</name>
    <dbReference type="NCBI Taxonomy" id="1069815"/>
    <lineage>
        <taxon>Eukaryota</taxon>
        <taxon>Metazoa</taxon>
        <taxon>Spiralia</taxon>
        <taxon>Lophotrochozoa</taxon>
        <taxon>Mollusca</taxon>
        <taxon>Bivalvia</taxon>
        <taxon>Autobranchia</taxon>
        <taxon>Heteroconchia</taxon>
        <taxon>Palaeoheterodonta</taxon>
        <taxon>Unionida</taxon>
        <taxon>Unionoidea</taxon>
        <taxon>Unionidae</taxon>
        <taxon>Unioninae</taxon>
        <taxon>Sinanodonta</taxon>
    </lineage>
</organism>
<feature type="compositionally biased region" description="Basic and acidic residues" evidence="2">
    <location>
        <begin position="1826"/>
        <end position="1840"/>
    </location>
</feature>
<feature type="compositionally biased region" description="Basic and acidic residues" evidence="2">
    <location>
        <begin position="545"/>
        <end position="582"/>
    </location>
</feature>
<feature type="compositionally biased region" description="Basic and acidic residues" evidence="2">
    <location>
        <begin position="1984"/>
        <end position="1997"/>
    </location>
</feature>
<feature type="compositionally biased region" description="Polar residues" evidence="2">
    <location>
        <begin position="288"/>
        <end position="298"/>
    </location>
</feature>
<feature type="compositionally biased region" description="Basic and acidic residues" evidence="2">
    <location>
        <begin position="667"/>
        <end position="684"/>
    </location>
</feature>
<feature type="compositionally biased region" description="Polar residues" evidence="2">
    <location>
        <begin position="653"/>
        <end position="664"/>
    </location>
</feature>
<keyword evidence="5" id="KW-1185">Reference proteome</keyword>
<feature type="region of interest" description="Disordered" evidence="2">
    <location>
        <begin position="2193"/>
        <end position="2214"/>
    </location>
</feature>
<dbReference type="SMART" id="SM01052">
    <property type="entry name" value="CAP_GLY"/>
    <property type="match status" value="1"/>
</dbReference>
<evidence type="ECO:0000256" key="2">
    <source>
        <dbReference type="SAM" id="MobiDB-lite"/>
    </source>
</evidence>
<evidence type="ECO:0000259" key="3">
    <source>
        <dbReference type="PROSITE" id="PS50245"/>
    </source>
</evidence>
<feature type="region of interest" description="Disordered" evidence="2">
    <location>
        <begin position="1621"/>
        <end position="1693"/>
    </location>
</feature>
<comment type="caution">
    <text evidence="4">The sequence shown here is derived from an EMBL/GenBank/DDBJ whole genome shotgun (WGS) entry which is preliminary data.</text>
</comment>
<feature type="coiled-coil region" evidence="1">
    <location>
        <begin position="847"/>
        <end position="874"/>
    </location>
</feature>
<feature type="region of interest" description="Disordered" evidence="2">
    <location>
        <begin position="326"/>
        <end position="359"/>
    </location>
</feature>
<feature type="region of interest" description="Disordered" evidence="2">
    <location>
        <begin position="2627"/>
        <end position="2740"/>
    </location>
</feature>
<reference evidence="4 5" key="1">
    <citation type="submission" date="2024-11" db="EMBL/GenBank/DDBJ databases">
        <title>Chromosome-level genome assembly of the freshwater bivalve Anodonta woodiana.</title>
        <authorList>
            <person name="Chen X."/>
        </authorList>
    </citation>
    <scope>NUCLEOTIDE SEQUENCE [LARGE SCALE GENOMIC DNA]</scope>
    <source>
        <strain evidence="4">MN2024</strain>
        <tissue evidence="4">Gills</tissue>
    </source>
</reference>
<dbReference type="InterPro" id="IPR000938">
    <property type="entry name" value="CAP-Gly_domain"/>
</dbReference>
<feature type="compositionally biased region" description="Basic and acidic residues" evidence="2">
    <location>
        <begin position="2351"/>
        <end position="2360"/>
    </location>
</feature>
<feature type="compositionally biased region" description="Polar residues" evidence="2">
    <location>
        <begin position="2116"/>
        <end position="2145"/>
    </location>
</feature>
<feature type="region of interest" description="Disordered" evidence="2">
    <location>
        <begin position="906"/>
        <end position="1221"/>
    </location>
</feature>
<dbReference type="PANTHER" id="PTHR13958">
    <property type="entry name" value="CENTROSOME-ASSOCIATED PROTEIN 350"/>
    <property type="match status" value="1"/>
</dbReference>
<feature type="compositionally biased region" description="Basic and acidic residues" evidence="2">
    <location>
        <begin position="1753"/>
        <end position="1784"/>
    </location>
</feature>
<feature type="compositionally biased region" description="Low complexity" evidence="2">
    <location>
        <begin position="930"/>
        <end position="943"/>
    </location>
</feature>
<keyword evidence="1" id="KW-0175">Coiled coil</keyword>
<feature type="compositionally biased region" description="Polar residues" evidence="2">
    <location>
        <begin position="1787"/>
        <end position="1810"/>
    </location>
</feature>
<accession>A0ABD3WGS4</accession>
<feature type="compositionally biased region" description="Basic and acidic residues" evidence="2">
    <location>
        <begin position="1961"/>
        <end position="1974"/>
    </location>
</feature>
<feature type="compositionally biased region" description="Polar residues" evidence="2">
    <location>
        <begin position="1359"/>
        <end position="1372"/>
    </location>
</feature>
<dbReference type="Pfam" id="PF14309">
    <property type="entry name" value="DUF4378"/>
    <property type="match status" value="1"/>
</dbReference>
<feature type="compositionally biased region" description="Basic and acidic residues" evidence="2">
    <location>
        <begin position="1440"/>
        <end position="1451"/>
    </location>
</feature>
<feature type="compositionally biased region" description="Basic and acidic residues" evidence="2">
    <location>
        <begin position="2628"/>
        <end position="2655"/>
    </location>
</feature>
<feature type="compositionally biased region" description="Polar residues" evidence="2">
    <location>
        <begin position="1920"/>
        <end position="1929"/>
    </location>
</feature>
<feature type="compositionally biased region" description="Low complexity" evidence="2">
    <location>
        <begin position="1380"/>
        <end position="1395"/>
    </location>
</feature>
<feature type="compositionally biased region" description="Low complexity" evidence="2">
    <location>
        <begin position="1848"/>
        <end position="1864"/>
    </location>
</feature>
<feature type="compositionally biased region" description="Acidic residues" evidence="2">
    <location>
        <begin position="1134"/>
        <end position="1152"/>
    </location>
</feature>
<feature type="compositionally biased region" description="Basic and acidic residues" evidence="2">
    <location>
        <begin position="1637"/>
        <end position="1655"/>
    </location>
</feature>